<protein>
    <submittedName>
        <fullName evidence="1">Uncharacterized protein</fullName>
    </submittedName>
</protein>
<proteinExistence type="predicted"/>
<accession>A0A7W7NYK7</accession>
<dbReference type="EMBL" id="JACHLI010000001">
    <property type="protein sequence ID" value="MBB4861561.1"/>
    <property type="molecule type" value="Genomic_DNA"/>
</dbReference>
<gene>
    <name evidence="1" type="ORF">HNP46_000372</name>
</gene>
<reference evidence="1 2" key="1">
    <citation type="submission" date="2020-08" db="EMBL/GenBank/DDBJ databases">
        <title>Functional genomics of gut bacteria from endangered species of beetles.</title>
        <authorList>
            <person name="Carlos-Shanley C."/>
        </authorList>
    </citation>
    <scope>NUCLEOTIDE SEQUENCE [LARGE SCALE GENOMIC DNA]</scope>
    <source>
        <strain evidence="1 2">S00179</strain>
    </source>
</reference>
<evidence type="ECO:0000313" key="1">
    <source>
        <dbReference type="EMBL" id="MBB4861561.1"/>
    </source>
</evidence>
<dbReference type="RefSeq" id="WP_184585819.1">
    <property type="nucleotide sequence ID" value="NZ_JACHLI010000001.1"/>
</dbReference>
<comment type="caution">
    <text evidence="1">The sequence shown here is derived from an EMBL/GenBank/DDBJ whole genome shotgun (WGS) entry which is preliminary data.</text>
</comment>
<sequence length="232" mass="25746">MTIPSRKLVAHTYAPLGPVQHNEKLQSPCLSSALGGNCLCGLCEPGKVTSQHGVGPEAIIIGEQLAPAGADDIQFGTYSPTEIEQYCIQRLMVTNGCYDARNYIDASSGGRFGFIFENERKMLYEVGRMLSQPNDAAKVLYTLGLEYGYLGEDLRKCSRLQVETRRVADVLPPNNLTMLKRSTFYAYPIRNDEIIGVLYQGEVLVDGRQRVAYCVNHECLLAERRFIVLSAV</sequence>
<dbReference type="Proteomes" id="UP000566995">
    <property type="component" value="Unassembled WGS sequence"/>
</dbReference>
<name>A0A7W7NYK7_PSENT</name>
<organism evidence="1 2">
    <name type="scientific">Pseudomonas nitroreducens</name>
    <dbReference type="NCBI Taxonomy" id="46680"/>
    <lineage>
        <taxon>Bacteria</taxon>
        <taxon>Pseudomonadati</taxon>
        <taxon>Pseudomonadota</taxon>
        <taxon>Gammaproteobacteria</taxon>
        <taxon>Pseudomonadales</taxon>
        <taxon>Pseudomonadaceae</taxon>
        <taxon>Pseudomonas</taxon>
    </lineage>
</organism>
<evidence type="ECO:0000313" key="2">
    <source>
        <dbReference type="Proteomes" id="UP000566995"/>
    </source>
</evidence>
<dbReference type="AlphaFoldDB" id="A0A7W7NYK7"/>